<protein>
    <submittedName>
        <fullName evidence="3">Cna B-type domain-containing protein</fullName>
    </submittedName>
</protein>
<dbReference type="Proteomes" id="UP000218387">
    <property type="component" value="Chromosome"/>
</dbReference>
<organism evidence="3 4">
    <name type="scientific">Eubacterium maltosivorans</name>
    <dbReference type="NCBI Taxonomy" id="2041044"/>
    <lineage>
        <taxon>Bacteria</taxon>
        <taxon>Bacillati</taxon>
        <taxon>Bacillota</taxon>
        <taxon>Clostridia</taxon>
        <taxon>Eubacteriales</taxon>
        <taxon>Eubacteriaceae</taxon>
        <taxon>Eubacterium</taxon>
    </lineage>
</organism>
<sequence>MSRNEVWDADEKIPGTVIVKLPAQKALDWSKRGEDFSFEISEENELHFGFLNDAPSTAVMAGDTAVCELENSGYTVTATEEDQLVLGSGEAEQLPVASWVSDGKKILLTFTETAQSIEKATDISGSIILEKTAVPATILASNTSLGDFTADGVSYQIEGQSSEKFEQNIFWIDNNNAKDIRPDKLDEVKKWLAPNDPQTSGEGVTAKATVVFKRTDALEGDETATVQKDLQIPLRELVDINNDVTLAEGGGTGTWHFSVANLPSQLSFEMEDPDETGKRITYMAEDIRWDLVPRAEQTREAPEGTVGITDLDEYYFPTDINSEEDYERYPGANPDNGGLGLGWYYSEAMDFHVDVEVRRGDHQIYGIDKAVGQQYHFYVDTGREAGKVDLPLNSDAIHSSWGTWQYGDTPGRNTFSVSHLPKYNLDATEIDYYIDQPKGEDGKSPNRIDQVIVTEEDIPAGVTDVSPGEDRLPGEDYLLETVENNPVYNHGTDAEHAHDGGKIILTLKGYTQYGATKEWHDQDDPSQRPDLKFELWRYAVRPNQDPATAYQKATPVKIENNVASVEIKGKSQEDRTFFDFKTLYANEKDQTDEGYLPKYDAEGYPYVYFTRESMTGSGADCYESRFYPVDALGNPGEDTLPEGIGVDGREANDKSIYNGGTVSNILTGNTTAEAQKTWNAMAFQTELGDVRIQLTLQSRPAREGQGPNENWKNTEEVRELSGFIAEMLEQSLSANMPKYNELGERLEYRWIESGVFQEGSETNLLAWDATTGLGEFTLQQKGESVKYTSNVKVESDDKGNYETVIENNIENTTQYRVTKRWLEGVNNIQPLELILYRTNASMEQQKLTTKDGKNFSIDGNADTEWTDLYFEGNPVGRVMETEEWYAEYEGLVKYDDHGNLYEYVILEKATQGGAWDTKYETTIDEDNVRHLHIENGPGDGEIYRIRLRKSWLDDSDRSHREPVTFSFYKRTEENGTVKFDKLDGQIAPVVVSESDDWWKEIKIQTSVVEEEDLLVLETKVGEKPVGDGTLNAPNDQYQTKYTPEYMEEVWRIQHADSSAKEKSDYMLFEAANHYYNASYSLVEIEGVPFYTVSNLRLGRIDMTAEKDWIDGNDKAKREALLESVKSAVGKKETDSKNYVLGLKLECVDAPEAIDYKTNIITLGGTPMPISDAEGRVAGAIQPIDTEQSNQSLSFYNLPKYNEFGQMVRYRVVEVAYDPEDFQENGCYDVSKVYPLAELELENNEYSFGVSQVSYVPGTDHTVDTQVYSVTNRLSGSKDVLFRKEWKDAYRYEAGERPDIYFDLYRQIHVTSEEGQVVEKIESIYKDTVWRFEGQNTPNYSTTILEKMPKYDELGYEIIYYAREKTHIDKEMFDYDAVQYKYPENTVTTMDVNVFRDIDRYKAIGTEFAVDSDNQDKVVKLTEDLDPEVVQKNEVYALKEGGLFVNQISADVKIAGKKIWSNTPAGFSKTDLPNVEFSLYQYHADDENIPQDGEVIPQGKDAVATLEVSDWENHYANGEYQFVFGYEGKNINSGKIDEGLVVFPEEATAKPLSKYDEVGKLYTYVLRENLSGIYQESSENGLTEEQENNLVYQQPKQNNYIITNVYDSAKGSINIRKWLDLTKYTGEQNLPAVSFTLTRAYLDKEGVWVNEKGFSQTKTIKPNEFETINADKRYKGETSFDNLEIYAPNGSYYKYIVTENTGGPIIQGGYTMVGGNGALKMEDDDNYKENAVESKVIVSGLIAQRKNEGAVAFFESISQKILGLLRAEDRGADSSSRDWATFKNTFNNVEKGNLSLIKRWEDRNNIPGVRPKELTFDIYRSANAQSGGAAAIGEIKLGQVKLTIPEEKWKEPTTDLTADILKNDANQREMLNKIFGDNGENIFVKIETVDSQGKPKTENASLSGVAAADGFNYWKITFENVNEVFATTGVPWTYTFKEVTESGDMLPDNVYKARDKEAKCSYAGYDTGNDKHVFSGGTDYVINKMTIQILMNKKVPASPGESYSASNAVVNSTGYTMKVGAQIYVAGTTNLEDKSALYEPENWKPIGGEESASPYSEQIMKTHYGKAEINPNEIKQFCNPENTVNKGASLSFGNFGSSNLPRAINYTDDSGNQKTVYLSYVVVETKLELLDENKKVIYQESYTPQFVKLDKNGKAPEMGYWLEQETKIKSTPEEILEELPANTAPLFKPFFDTREKLENYYNSGAGAVGLNGNSNLQPYINLDLKANGSDTTYMYNITDLVNLEVIKTWENDHDNIYGTREPNGPNAWELDFQIGQADKADNQWSPFAYNGVDSKLTLAGNNSEATKSQKISNLLKHSLKQHEDGGYSLEEYQYRARELNPQGGPVDEHIGKYNFVYNVDYQDSFNTDENIYRTSVTNTMITSEIYAEKNWVQEGLERPVTFELQYQKPDGSWQAFTPAANVVLDGTVDPEAVYYEYDAWRAKWTSVPVTMPSSKMDENGKTIYRIIEYTDDSYEVSDGEKEGQNYFKEVTAQQGTEDNPLCFKNQLTEFVVKKIVSKNGGDIEDGVLSADHNTSFNLVLMTKGQTETTYSCRIFNENGVLEEEKSLEAVKEDFLTEDTLKDYGKPVQNRKAVFTLKDGWTAKIYGLKKNQEYWVQEEDTNESWAAWEGWREPLYNYWYGEDAGSQTGSATLKELMDDMTWKHAITMPDQPLKQEFIVTNRNSGSIILEKKDNNRKPLAGVAFRLEYKNKNGEWLDIDNHVCGNTAVIEDNQGNIDENNAPGILTDQDGRAAFTNLALDQEYRITEISTQDGYNLLAEPVLVKLAYETASGQIGNGKSLFYTKDGKNYYKDIIITIENNQTHVMPETAGNGFFWPGMAGMTVIFGTVGAILVKKERERRKLQP</sequence>
<gene>
    <name evidence="3" type="ORF">CPZ25_008520</name>
</gene>
<proteinExistence type="predicted"/>
<feature type="domain" description="SpaA-like prealbumin fold" evidence="2">
    <location>
        <begin position="2683"/>
        <end position="2784"/>
    </location>
</feature>
<dbReference type="Pfam" id="PF17802">
    <property type="entry name" value="SpaA"/>
    <property type="match status" value="1"/>
</dbReference>
<dbReference type="Gene3D" id="2.60.40.10">
    <property type="entry name" value="Immunoglobulins"/>
    <property type="match status" value="1"/>
</dbReference>
<reference evidence="3 4" key="1">
    <citation type="submission" date="2018-05" db="EMBL/GenBank/DDBJ databases">
        <title>Genome comparison of Eubacterium sp.</title>
        <authorList>
            <person name="Feng Y."/>
            <person name="Sanchez-Andrea I."/>
            <person name="Stams A.J.M."/>
            <person name="De Vos W.M."/>
        </authorList>
    </citation>
    <scope>NUCLEOTIDE SEQUENCE [LARGE SCALE GENOMIC DNA]</scope>
    <source>
        <strain evidence="3 4">YI</strain>
    </source>
</reference>
<keyword evidence="4" id="KW-1185">Reference proteome</keyword>
<dbReference type="InterPro" id="IPR013783">
    <property type="entry name" value="Ig-like_fold"/>
</dbReference>
<evidence type="ECO:0000313" key="3">
    <source>
        <dbReference type="EMBL" id="QCT71372.1"/>
    </source>
</evidence>
<keyword evidence="1" id="KW-0472">Membrane</keyword>
<dbReference type="EMBL" id="CP029487">
    <property type="protein sequence ID" value="QCT71372.1"/>
    <property type="molecule type" value="Genomic_DNA"/>
</dbReference>
<evidence type="ECO:0000259" key="2">
    <source>
        <dbReference type="Pfam" id="PF17802"/>
    </source>
</evidence>
<feature type="transmembrane region" description="Helical" evidence="1">
    <location>
        <begin position="2831"/>
        <end position="2851"/>
    </location>
</feature>
<name>A0A4P9C9K8_EUBML</name>
<keyword evidence="1" id="KW-0812">Transmembrane</keyword>
<evidence type="ECO:0000313" key="4">
    <source>
        <dbReference type="Proteomes" id="UP000218387"/>
    </source>
</evidence>
<keyword evidence="1" id="KW-1133">Transmembrane helix</keyword>
<dbReference type="InterPro" id="IPR041033">
    <property type="entry name" value="SpaA_PFL_dom_1"/>
</dbReference>
<dbReference type="RefSeq" id="WP_096920347.1">
    <property type="nucleotide sequence ID" value="NZ_CP029487.1"/>
</dbReference>
<dbReference type="Gene3D" id="2.60.40.1140">
    <property type="entry name" value="Collagen-binding surface protein Cna, B-type domain"/>
    <property type="match status" value="1"/>
</dbReference>
<evidence type="ECO:0000256" key="1">
    <source>
        <dbReference type="SAM" id="Phobius"/>
    </source>
</evidence>
<accession>A0A4P9C9K8</accession>
<dbReference type="KEGG" id="emt:CPZ25_008520"/>